<dbReference type="PANTHER" id="PTHR21310:SF15">
    <property type="entry name" value="AMINOGLYCOSIDE PHOSPHOTRANSFERASE DOMAIN-CONTAINING PROTEIN"/>
    <property type="match status" value="1"/>
</dbReference>
<dbReference type="SUPFAM" id="SSF56112">
    <property type="entry name" value="Protein kinase-like (PK-like)"/>
    <property type="match status" value="1"/>
</dbReference>
<gene>
    <name evidence="2" type="ORF">A2773_03865</name>
</gene>
<evidence type="ECO:0000313" key="2">
    <source>
        <dbReference type="EMBL" id="OGG13971.1"/>
    </source>
</evidence>
<organism evidence="2 3">
    <name type="scientific">Candidatus Gottesmanbacteria bacterium RIFCSPHIGHO2_01_FULL_39_10</name>
    <dbReference type="NCBI Taxonomy" id="1798375"/>
    <lineage>
        <taxon>Bacteria</taxon>
        <taxon>Candidatus Gottesmaniibacteriota</taxon>
    </lineage>
</organism>
<comment type="caution">
    <text evidence="2">The sequence shown here is derived from an EMBL/GenBank/DDBJ whole genome shotgun (WGS) entry which is preliminary data.</text>
</comment>
<dbReference type="InterPro" id="IPR011009">
    <property type="entry name" value="Kinase-like_dom_sf"/>
</dbReference>
<dbReference type="PANTHER" id="PTHR21310">
    <property type="entry name" value="AMINOGLYCOSIDE PHOSPHOTRANSFERASE-RELATED-RELATED"/>
    <property type="match status" value="1"/>
</dbReference>
<sequence length="287" mass="32471">KVILGEVNEVYDITTENDGHVIVRITRSNSPRFAAEKWALDKVREVGIPVPEVLLVTSQGELTFCVETKLFGSTIRNIPWQERDKIKAFVVQSGAILAKIHSVQPTGFGGLNENGQGKFSTWLNYIMEVEDEQGEILESATKIGLSVEDVEKGFSVLKENQDFFENVTPHLLHGDFSTKHILVEGNTITGIIDFESCKSGDPMWDFAWWSYFFGEDIPVEWLKEGYSQVCELDSKFDKKLILYKIRLGLGMIHYYESEKNISGMKHAKEKFIADLAEFKTDSSSSVK</sequence>
<evidence type="ECO:0000313" key="3">
    <source>
        <dbReference type="Proteomes" id="UP000177383"/>
    </source>
</evidence>
<dbReference type="Gene3D" id="3.30.200.150">
    <property type="match status" value="1"/>
</dbReference>
<protein>
    <recommendedName>
        <fullName evidence="1">Aminoglycoside phosphotransferase domain-containing protein</fullName>
    </recommendedName>
</protein>
<dbReference type="EMBL" id="MFJE01000030">
    <property type="protein sequence ID" value="OGG13971.1"/>
    <property type="molecule type" value="Genomic_DNA"/>
</dbReference>
<feature type="domain" description="Aminoglycoside phosphotransferase" evidence="1">
    <location>
        <begin position="6"/>
        <end position="224"/>
    </location>
</feature>
<dbReference type="AlphaFoldDB" id="A0A1F5ZNG5"/>
<accession>A0A1F5ZNG5</accession>
<dbReference type="Gene3D" id="3.90.1200.10">
    <property type="match status" value="1"/>
</dbReference>
<dbReference type="STRING" id="1798375.A2773_03865"/>
<feature type="non-terminal residue" evidence="2">
    <location>
        <position position="1"/>
    </location>
</feature>
<name>A0A1F5ZNG5_9BACT</name>
<dbReference type="Pfam" id="PF01636">
    <property type="entry name" value="APH"/>
    <property type="match status" value="1"/>
</dbReference>
<proteinExistence type="predicted"/>
<evidence type="ECO:0000259" key="1">
    <source>
        <dbReference type="Pfam" id="PF01636"/>
    </source>
</evidence>
<dbReference type="Proteomes" id="UP000177383">
    <property type="component" value="Unassembled WGS sequence"/>
</dbReference>
<reference evidence="2 3" key="1">
    <citation type="journal article" date="2016" name="Nat. Commun.">
        <title>Thousands of microbial genomes shed light on interconnected biogeochemical processes in an aquifer system.</title>
        <authorList>
            <person name="Anantharaman K."/>
            <person name="Brown C.T."/>
            <person name="Hug L.A."/>
            <person name="Sharon I."/>
            <person name="Castelle C.J."/>
            <person name="Probst A.J."/>
            <person name="Thomas B.C."/>
            <person name="Singh A."/>
            <person name="Wilkins M.J."/>
            <person name="Karaoz U."/>
            <person name="Brodie E.L."/>
            <person name="Williams K.H."/>
            <person name="Hubbard S.S."/>
            <person name="Banfield J.F."/>
        </authorList>
    </citation>
    <scope>NUCLEOTIDE SEQUENCE [LARGE SCALE GENOMIC DNA]</scope>
</reference>
<dbReference type="InterPro" id="IPR002575">
    <property type="entry name" value="Aminoglycoside_PTrfase"/>
</dbReference>
<dbReference type="InterPro" id="IPR051678">
    <property type="entry name" value="AGP_Transferase"/>
</dbReference>